<feature type="region of interest" description="Disordered" evidence="1">
    <location>
        <begin position="66"/>
        <end position="106"/>
    </location>
</feature>
<keyword evidence="3" id="KW-1185">Reference proteome</keyword>
<name>A0AAD7DA10_MYCRO</name>
<feature type="compositionally biased region" description="Basic and acidic residues" evidence="1">
    <location>
        <begin position="198"/>
        <end position="212"/>
    </location>
</feature>
<dbReference type="AlphaFoldDB" id="A0AAD7DA10"/>
<evidence type="ECO:0000313" key="3">
    <source>
        <dbReference type="Proteomes" id="UP001221757"/>
    </source>
</evidence>
<accession>A0AAD7DA10</accession>
<protein>
    <submittedName>
        <fullName evidence="2">Uncharacterized protein</fullName>
    </submittedName>
</protein>
<evidence type="ECO:0000313" key="2">
    <source>
        <dbReference type="EMBL" id="KAJ7686300.1"/>
    </source>
</evidence>
<dbReference type="Proteomes" id="UP001221757">
    <property type="component" value="Unassembled WGS sequence"/>
</dbReference>
<reference evidence="2" key="1">
    <citation type="submission" date="2023-03" db="EMBL/GenBank/DDBJ databases">
        <title>Massive genome expansion in bonnet fungi (Mycena s.s.) driven by repeated elements and novel gene families across ecological guilds.</title>
        <authorList>
            <consortium name="Lawrence Berkeley National Laboratory"/>
            <person name="Harder C.B."/>
            <person name="Miyauchi S."/>
            <person name="Viragh M."/>
            <person name="Kuo A."/>
            <person name="Thoen E."/>
            <person name="Andreopoulos B."/>
            <person name="Lu D."/>
            <person name="Skrede I."/>
            <person name="Drula E."/>
            <person name="Henrissat B."/>
            <person name="Morin E."/>
            <person name="Kohler A."/>
            <person name="Barry K."/>
            <person name="LaButti K."/>
            <person name="Morin E."/>
            <person name="Salamov A."/>
            <person name="Lipzen A."/>
            <person name="Mereny Z."/>
            <person name="Hegedus B."/>
            <person name="Baldrian P."/>
            <person name="Stursova M."/>
            <person name="Weitz H."/>
            <person name="Taylor A."/>
            <person name="Grigoriev I.V."/>
            <person name="Nagy L.G."/>
            <person name="Martin F."/>
            <person name="Kauserud H."/>
        </authorList>
    </citation>
    <scope>NUCLEOTIDE SEQUENCE</scope>
    <source>
        <strain evidence="2">CBHHK067</strain>
    </source>
</reference>
<dbReference type="EMBL" id="JARKIE010000097">
    <property type="protein sequence ID" value="KAJ7686300.1"/>
    <property type="molecule type" value="Genomic_DNA"/>
</dbReference>
<evidence type="ECO:0000256" key="1">
    <source>
        <dbReference type="SAM" id="MobiDB-lite"/>
    </source>
</evidence>
<feature type="region of interest" description="Disordered" evidence="1">
    <location>
        <begin position="191"/>
        <end position="231"/>
    </location>
</feature>
<organism evidence="2 3">
    <name type="scientific">Mycena rosella</name>
    <name type="common">Pink bonnet</name>
    <name type="synonym">Agaricus rosellus</name>
    <dbReference type="NCBI Taxonomy" id="1033263"/>
    <lineage>
        <taxon>Eukaryota</taxon>
        <taxon>Fungi</taxon>
        <taxon>Dikarya</taxon>
        <taxon>Basidiomycota</taxon>
        <taxon>Agaricomycotina</taxon>
        <taxon>Agaricomycetes</taxon>
        <taxon>Agaricomycetidae</taxon>
        <taxon>Agaricales</taxon>
        <taxon>Marasmiineae</taxon>
        <taxon>Mycenaceae</taxon>
        <taxon>Mycena</taxon>
    </lineage>
</organism>
<gene>
    <name evidence="2" type="ORF">B0H17DRAFT_718467</name>
</gene>
<proteinExistence type="predicted"/>
<sequence length="231" mass="25305">MSAATPQLVRRFRCTPPARERPPRASCVARHSSAARRVFRPRTPTFNLPYFLAARAAARRIVPRVRHPRSSPAASAQLQSIQGPGPLPPRTRTRPRVSPARPLVSPGAQPAVACAVSRDIWFPHVCSCRGPTSPAPRAPRTLRTAHAPHTLSTLPRRSARSSSAQPAAACAGSRDMWFCVCSCRGPYTLRPARASRPRPRERAMRSPRWARDRGRRAACPARGAATDDVKN</sequence>
<comment type="caution">
    <text evidence="2">The sequence shown here is derived from an EMBL/GenBank/DDBJ whole genome shotgun (WGS) entry which is preliminary data.</text>
</comment>
<feature type="region of interest" description="Disordered" evidence="1">
    <location>
        <begin position="130"/>
        <end position="162"/>
    </location>
</feature>